<dbReference type="AlphaFoldDB" id="A0A2S2PUT4"/>
<reference evidence="1" key="1">
    <citation type="submission" date="2018-04" db="EMBL/GenBank/DDBJ databases">
        <title>Transcriptome assembly of Sipha flava.</title>
        <authorList>
            <person name="Scully E.D."/>
            <person name="Geib S.M."/>
            <person name="Palmer N.A."/>
            <person name="Koch K."/>
            <person name="Bradshaw J."/>
            <person name="Heng-Moss T."/>
            <person name="Sarath G."/>
        </authorList>
    </citation>
    <scope>NUCLEOTIDE SEQUENCE</scope>
</reference>
<organism evidence="1">
    <name type="scientific">Sipha flava</name>
    <name type="common">yellow sugarcane aphid</name>
    <dbReference type="NCBI Taxonomy" id="143950"/>
    <lineage>
        <taxon>Eukaryota</taxon>
        <taxon>Metazoa</taxon>
        <taxon>Ecdysozoa</taxon>
        <taxon>Arthropoda</taxon>
        <taxon>Hexapoda</taxon>
        <taxon>Insecta</taxon>
        <taxon>Pterygota</taxon>
        <taxon>Neoptera</taxon>
        <taxon>Paraneoptera</taxon>
        <taxon>Hemiptera</taxon>
        <taxon>Sternorrhyncha</taxon>
        <taxon>Aphidomorpha</taxon>
        <taxon>Aphidoidea</taxon>
        <taxon>Aphididae</taxon>
        <taxon>Sipha</taxon>
    </lineage>
</organism>
<gene>
    <name evidence="1" type="ORF">g.23542</name>
</gene>
<accession>A0A2S2PUT4</accession>
<dbReference type="EMBL" id="GGMS01000073">
    <property type="protein sequence ID" value="MBY69276.1"/>
    <property type="molecule type" value="Transcribed_RNA"/>
</dbReference>
<evidence type="ECO:0000313" key="1">
    <source>
        <dbReference type="EMBL" id="MBY69276.1"/>
    </source>
</evidence>
<sequence>MYLCKRVAPNCRSENVRILVRILKIIRFEIGATEIRRKYLAFTVYQKSPNFRQPSDVPVSTAYNRAVRLVTSNGYEVVMEESEDRAHTTRHAALGENGKPKVIRFHVCATYGGNHGNKGENRYREMRSYLVAILT</sequence>
<name>A0A2S2PUT4_9HEMI</name>
<proteinExistence type="predicted"/>
<protein>
    <submittedName>
        <fullName evidence="1">Uncharacterized protein</fullName>
    </submittedName>
</protein>